<dbReference type="OMA" id="LAFITQW"/>
<dbReference type="PROSITE" id="PS50304">
    <property type="entry name" value="TUDOR"/>
    <property type="match status" value="1"/>
</dbReference>
<name>A0A0L0CBN2_LUCCU</name>
<evidence type="ECO:0000256" key="2">
    <source>
        <dbReference type="ARBA" id="ARBA00022490"/>
    </source>
</evidence>
<dbReference type="Pfam" id="PF00567">
    <property type="entry name" value="TUDOR"/>
    <property type="match status" value="1"/>
</dbReference>
<comment type="caution">
    <text evidence="8">The sequence shown here is derived from an EMBL/GenBank/DDBJ whole genome shotgun (WGS) entry which is preliminary data.</text>
</comment>
<dbReference type="PROSITE" id="PS51644">
    <property type="entry name" value="HTH_OST"/>
    <property type="match status" value="1"/>
</dbReference>
<evidence type="ECO:0000313" key="9">
    <source>
        <dbReference type="Proteomes" id="UP000037069"/>
    </source>
</evidence>
<dbReference type="Pfam" id="PF12872">
    <property type="entry name" value="OST-HTH"/>
    <property type="match status" value="1"/>
</dbReference>
<dbReference type="PANTHER" id="PTHR22948">
    <property type="entry name" value="TUDOR DOMAIN CONTAINING PROTEIN"/>
    <property type="match status" value="1"/>
</dbReference>
<dbReference type="SMART" id="SM00333">
    <property type="entry name" value="TUDOR"/>
    <property type="match status" value="1"/>
</dbReference>
<dbReference type="OrthoDB" id="10034606at2759"/>
<feature type="region of interest" description="Disordered" evidence="5">
    <location>
        <begin position="89"/>
        <end position="126"/>
    </location>
</feature>
<keyword evidence="4" id="KW-0744">Spermatogenesis</keyword>
<dbReference type="PANTHER" id="PTHR22948:SF76">
    <property type="entry name" value="FI20010P1-RELATED"/>
    <property type="match status" value="1"/>
</dbReference>
<keyword evidence="2" id="KW-0963">Cytoplasm</keyword>
<evidence type="ECO:0008006" key="10">
    <source>
        <dbReference type="Google" id="ProtNLM"/>
    </source>
</evidence>
<dbReference type="CDD" id="cd09972">
    <property type="entry name" value="LOTUS_TDRD_OSKAR"/>
    <property type="match status" value="1"/>
</dbReference>
<dbReference type="GO" id="GO:0005737">
    <property type="term" value="C:cytoplasm"/>
    <property type="evidence" value="ECO:0007669"/>
    <property type="project" value="UniProtKB-SubCell"/>
</dbReference>
<evidence type="ECO:0000259" key="7">
    <source>
        <dbReference type="PROSITE" id="PS51644"/>
    </source>
</evidence>
<gene>
    <name evidence="8" type="ORF">FF38_08672</name>
</gene>
<dbReference type="InterPro" id="IPR002999">
    <property type="entry name" value="Tudor"/>
</dbReference>
<evidence type="ECO:0000259" key="6">
    <source>
        <dbReference type="PROSITE" id="PS50304"/>
    </source>
</evidence>
<protein>
    <recommendedName>
        <fullName evidence="10">Tudor domain-containing protein 5</fullName>
    </recommendedName>
</protein>
<dbReference type="InterPro" id="IPR041966">
    <property type="entry name" value="LOTUS-like"/>
</dbReference>
<evidence type="ECO:0000256" key="1">
    <source>
        <dbReference type="ARBA" id="ARBA00004496"/>
    </source>
</evidence>
<feature type="domain" description="Tudor" evidence="6">
    <location>
        <begin position="456"/>
        <end position="513"/>
    </location>
</feature>
<keyword evidence="3" id="KW-0677">Repeat</keyword>
<dbReference type="EMBL" id="JRES01000644">
    <property type="protein sequence ID" value="KNC29642.1"/>
    <property type="molecule type" value="Genomic_DNA"/>
</dbReference>
<sequence>MEKSALTEVKAILKSLVLSSPDKITIEQLNRDYRDVEGQIIPFRRLGYGNLEEFLRSIPDTLRVFGSGPTAMVCFVANEKSDHIHDMIMRQKKPKSKAARTKARSSARPKSNPPQRSNRFTGNIRQPARTVGQQLSPFQSVNRNHFTKTVQVRDIPQLVKKSNYVPPILDHQMMYALPQPSGIVLNTEQNLNLQYGIFKALDDQARMYQEQVRQLNSLLKKQCSVTAPPSKALATAPPPPLPRQQTRTVKFSTDINSSAQKAIETKYESLEKTPIEDKKECIDLNLPKAVKQMPIKLSEEVENLLDMPKLNKPINPVKESSYVQDSSDKLQQNDITPLKLEVATEVKENIRFFDESTDKVEDPDEAVPSFAAKNNVFRLDFPEHTVPYGFKIAPYKLSDDITVGSCIKIFISEIHNPFKFWFHIHKDNHELDVLMYQIERYYSPLEAEDLRIPMMCLTPGQVCAACYNGLWHRAEIVAPPVNTTIKVSFMDYGTVTEVEIENIKFLASYFAQLPAQALRGCLSHIKPRAFHWSHEATTYFLTLVTELMLYAKIVEIDRDQNILYMVLCNTNGEDVVQVNKSLVEKRYALYNEDWKAQKISENNGKRIHHPREDFPTFSMIESGEYPSFIELVKLQQRGIDYESIYDIIIYNQSTILNKHENAPERIRNLPYFLTTSNPFRSDILLELYATTSTAI</sequence>
<dbReference type="GO" id="GO:0007283">
    <property type="term" value="P:spermatogenesis"/>
    <property type="evidence" value="ECO:0007669"/>
    <property type="project" value="UniProtKB-KW"/>
</dbReference>
<evidence type="ECO:0000256" key="4">
    <source>
        <dbReference type="ARBA" id="ARBA00022871"/>
    </source>
</evidence>
<dbReference type="InterPro" id="IPR035437">
    <property type="entry name" value="SNase_OB-fold_sf"/>
</dbReference>
<feature type="compositionally biased region" description="Polar residues" evidence="5">
    <location>
        <begin position="113"/>
        <end position="124"/>
    </location>
</feature>
<reference evidence="8 9" key="1">
    <citation type="journal article" date="2015" name="Nat. Commun.">
        <title>Lucilia cuprina genome unlocks parasitic fly biology to underpin future interventions.</title>
        <authorList>
            <person name="Anstead C.A."/>
            <person name="Korhonen P.K."/>
            <person name="Young N.D."/>
            <person name="Hall R.S."/>
            <person name="Jex A.R."/>
            <person name="Murali S.C."/>
            <person name="Hughes D.S."/>
            <person name="Lee S.F."/>
            <person name="Perry T."/>
            <person name="Stroehlein A.J."/>
            <person name="Ansell B.R."/>
            <person name="Breugelmans B."/>
            <person name="Hofmann A."/>
            <person name="Qu J."/>
            <person name="Dugan S."/>
            <person name="Lee S.L."/>
            <person name="Chao H."/>
            <person name="Dinh H."/>
            <person name="Han Y."/>
            <person name="Doddapaneni H.V."/>
            <person name="Worley K.C."/>
            <person name="Muzny D.M."/>
            <person name="Ioannidis P."/>
            <person name="Waterhouse R.M."/>
            <person name="Zdobnov E.M."/>
            <person name="James P.J."/>
            <person name="Bagnall N.H."/>
            <person name="Kotze A.C."/>
            <person name="Gibbs R.A."/>
            <person name="Richards S."/>
            <person name="Batterham P."/>
            <person name="Gasser R.B."/>
        </authorList>
    </citation>
    <scope>NUCLEOTIDE SEQUENCE [LARGE SCALE GENOMIC DNA]</scope>
    <source>
        <strain evidence="8 9">LS</strain>
        <tissue evidence="8">Full body</tissue>
    </source>
</reference>
<feature type="domain" description="HTH OST-type" evidence="7">
    <location>
        <begin position="5"/>
        <end position="78"/>
    </location>
</feature>
<feature type="compositionally biased region" description="Basic residues" evidence="5">
    <location>
        <begin position="90"/>
        <end position="107"/>
    </location>
</feature>
<proteinExistence type="predicted"/>
<organism evidence="8 9">
    <name type="scientific">Lucilia cuprina</name>
    <name type="common">Green bottle fly</name>
    <name type="synonym">Australian sheep blowfly</name>
    <dbReference type="NCBI Taxonomy" id="7375"/>
    <lineage>
        <taxon>Eukaryota</taxon>
        <taxon>Metazoa</taxon>
        <taxon>Ecdysozoa</taxon>
        <taxon>Arthropoda</taxon>
        <taxon>Hexapoda</taxon>
        <taxon>Insecta</taxon>
        <taxon>Pterygota</taxon>
        <taxon>Neoptera</taxon>
        <taxon>Endopterygota</taxon>
        <taxon>Diptera</taxon>
        <taxon>Brachycera</taxon>
        <taxon>Muscomorpha</taxon>
        <taxon>Oestroidea</taxon>
        <taxon>Calliphoridae</taxon>
        <taxon>Luciliinae</taxon>
        <taxon>Lucilia</taxon>
    </lineage>
</organism>
<evidence type="ECO:0000256" key="5">
    <source>
        <dbReference type="SAM" id="MobiDB-lite"/>
    </source>
</evidence>
<dbReference type="Gene3D" id="2.40.50.90">
    <property type="match status" value="1"/>
</dbReference>
<dbReference type="Gene3D" id="2.30.30.140">
    <property type="match status" value="1"/>
</dbReference>
<accession>A0A0L0CBN2</accession>
<keyword evidence="4" id="KW-0221">Differentiation</keyword>
<dbReference type="Gene3D" id="3.30.420.610">
    <property type="entry name" value="LOTUS domain-like"/>
    <property type="match status" value="1"/>
</dbReference>
<dbReference type="Proteomes" id="UP000037069">
    <property type="component" value="Unassembled WGS sequence"/>
</dbReference>
<comment type="subcellular location">
    <subcellularLocation>
        <location evidence="1">Cytoplasm</location>
    </subcellularLocation>
</comment>
<dbReference type="InterPro" id="IPR025605">
    <property type="entry name" value="OST-HTH/LOTUS_dom"/>
</dbReference>
<dbReference type="SUPFAM" id="SSF63748">
    <property type="entry name" value="Tudor/PWWP/MBT"/>
    <property type="match status" value="1"/>
</dbReference>
<keyword evidence="9" id="KW-1185">Reference proteome</keyword>
<dbReference type="STRING" id="7375.A0A0L0CBN2"/>
<dbReference type="AlphaFoldDB" id="A0A0L0CBN2"/>
<dbReference type="GO" id="GO:0030154">
    <property type="term" value="P:cell differentiation"/>
    <property type="evidence" value="ECO:0007669"/>
    <property type="project" value="UniProtKB-ARBA"/>
</dbReference>
<evidence type="ECO:0000256" key="3">
    <source>
        <dbReference type="ARBA" id="ARBA00022737"/>
    </source>
</evidence>
<dbReference type="InterPro" id="IPR050621">
    <property type="entry name" value="Tudor_domain_containing"/>
</dbReference>
<evidence type="ECO:0000313" key="8">
    <source>
        <dbReference type="EMBL" id="KNC29642.1"/>
    </source>
</evidence>